<evidence type="ECO:0000256" key="1">
    <source>
        <dbReference type="ARBA" id="ARBA00022679"/>
    </source>
</evidence>
<keyword evidence="1 5" id="KW-0808">Transferase</keyword>
<proteinExistence type="inferred from homology"/>
<dbReference type="Gene3D" id="3.90.550.10">
    <property type="entry name" value="Spore Coat Polysaccharide Biosynthesis Protein SpsA, Chain A"/>
    <property type="match status" value="1"/>
</dbReference>
<keyword evidence="4 5" id="KW-0342">GTP-binding</keyword>
<evidence type="ECO:0000313" key="6">
    <source>
        <dbReference type="EMBL" id="HGT83115.1"/>
    </source>
</evidence>
<protein>
    <recommendedName>
        <fullName evidence="5">2-phospho-L-lactate guanylyltransferase</fullName>
        <shortName evidence="5">LP guanylyltransferase</shortName>
        <ecNumber evidence="5">2.7.7.68</ecNumber>
    </recommendedName>
</protein>
<dbReference type="PANTHER" id="PTHR40392:SF1">
    <property type="entry name" value="2-PHOSPHO-L-LACTATE GUANYLYLTRANSFERASE"/>
    <property type="match status" value="1"/>
</dbReference>
<dbReference type="GO" id="GO:0005525">
    <property type="term" value="F:GTP binding"/>
    <property type="evidence" value="ECO:0007669"/>
    <property type="project" value="UniProtKB-KW"/>
</dbReference>
<comment type="catalytic activity">
    <reaction evidence="5">
        <text>(2S)-2-phospholactate + GTP + H(+) = (2S)-lactyl-2-diphospho-5'-guanosine + diphosphate</text>
        <dbReference type="Rhea" id="RHEA:63424"/>
        <dbReference type="ChEBI" id="CHEBI:15378"/>
        <dbReference type="ChEBI" id="CHEBI:33019"/>
        <dbReference type="ChEBI" id="CHEBI:37565"/>
        <dbReference type="ChEBI" id="CHEBI:59435"/>
        <dbReference type="ChEBI" id="CHEBI:59906"/>
        <dbReference type="EC" id="2.7.7.68"/>
    </reaction>
</comment>
<evidence type="ECO:0000256" key="4">
    <source>
        <dbReference type="ARBA" id="ARBA00023134"/>
    </source>
</evidence>
<comment type="function">
    <text evidence="5">Guanylyltransferase that catalyzes the activation of (2S)-2-phospholactate (2-PL) as (2S)-lactyl-2-diphospho-5'-guanosine, via the condensation of 2-PL with GTP. It is involved in the biosynthesis of coenzyme F420, a hydride carrier cofactor.</text>
</comment>
<comment type="subunit">
    <text evidence="5">Homodimer.</text>
</comment>
<dbReference type="PANTHER" id="PTHR40392">
    <property type="entry name" value="2-PHOSPHO-L-LACTATE GUANYLYLTRANSFERASE"/>
    <property type="match status" value="1"/>
</dbReference>
<accession>A0A7J3M466</accession>
<dbReference type="Gene3D" id="6.10.140.50">
    <property type="match status" value="1"/>
</dbReference>
<dbReference type="AlphaFoldDB" id="A0A7J3M466"/>
<sequence>MKAVVPFKPINPKSRLAKVLSEEERKEFARLMLLDVLRVLKNTGLDVRVVTTSPIDIPMDVEIFEDQRSLDECINSELEEVPKAVVMSDLPLLNEKILQRFLETEGDVVIAPGRKGGTNMLLVRRKGFKVSYHYCSFLKHINIAKSMNFRVTIFDSFYSSVDVDSEEDLLELMIHGESRLSRSYLEKIGFRVEFEKVPRLLRDR</sequence>
<dbReference type="InterPro" id="IPR002835">
    <property type="entry name" value="CofC"/>
</dbReference>
<dbReference type="InterPro" id="IPR029044">
    <property type="entry name" value="Nucleotide-diphossugar_trans"/>
</dbReference>
<dbReference type="GO" id="GO:0052645">
    <property type="term" value="P:F420-0 metabolic process"/>
    <property type="evidence" value="ECO:0007669"/>
    <property type="project" value="UniProtKB-UniRule"/>
</dbReference>
<dbReference type="Pfam" id="PF01983">
    <property type="entry name" value="CofC"/>
    <property type="match status" value="1"/>
</dbReference>
<comment type="caution">
    <text evidence="6">The sequence shown here is derived from an EMBL/GenBank/DDBJ whole genome shotgun (WGS) entry which is preliminary data.</text>
</comment>
<comment type="similarity">
    <text evidence="5">Belongs to the CofC family.</text>
</comment>
<dbReference type="EMBL" id="DSYZ01000098">
    <property type="protein sequence ID" value="HGT83115.1"/>
    <property type="molecule type" value="Genomic_DNA"/>
</dbReference>
<dbReference type="EC" id="2.7.7.68" evidence="5"/>
<name>A0A7J3M466_ARCFL</name>
<gene>
    <name evidence="5 6" type="primary">cofC</name>
    <name evidence="6" type="ORF">ENT52_05255</name>
</gene>
<evidence type="ECO:0000256" key="3">
    <source>
        <dbReference type="ARBA" id="ARBA00022741"/>
    </source>
</evidence>
<evidence type="ECO:0000256" key="2">
    <source>
        <dbReference type="ARBA" id="ARBA00022695"/>
    </source>
</evidence>
<dbReference type="GO" id="GO:0043814">
    <property type="term" value="F:phospholactate guanylyltransferase activity"/>
    <property type="evidence" value="ECO:0007669"/>
    <property type="project" value="UniProtKB-EC"/>
</dbReference>
<dbReference type="NCBIfam" id="TIGR03552">
    <property type="entry name" value="F420_cofC"/>
    <property type="match status" value="1"/>
</dbReference>
<dbReference type="HAMAP" id="MF_02114">
    <property type="entry name" value="CofC"/>
    <property type="match status" value="1"/>
</dbReference>
<organism evidence="6">
    <name type="scientific">Archaeoglobus fulgidus</name>
    <dbReference type="NCBI Taxonomy" id="2234"/>
    <lineage>
        <taxon>Archaea</taxon>
        <taxon>Methanobacteriati</taxon>
        <taxon>Methanobacteriota</taxon>
        <taxon>Archaeoglobi</taxon>
        <taxon>Archaeoglobales</taxon>
        <taxon>Archaeoglobaceae</taxon>
        <taxon>Archaeoglobus</taxon>
    </lineage>
</organism>
<keyword evidence="3 5" id="KW-0547">Nucleotide-binding</keyword>
<keyword evidence="2 5" id="KW-0548">Nucleotidyltransferase</keyword>
<dbReference type="UniPathway" id="UPA00071"/>
<dbReference type="SUPFAM" id="SSF53448">
    <property type="entry name" value="Nucleotide-diphospho-sugar transferases"/>
    <property type="match status" value="1"/>
</dbReference>
<comment type="pathway">
    <text evidence="5">Cofactor biosynthesis; coenzyme F420 biosynthesis.</text>
</comment>
<evidence type="ECO:0000256" key="5">
    <source>
        <dbReference type="HAMAP-Rule" id="MF_02114"/>
    </source>
</evidence>
<reference evidence="6" key="1">
    <citation type="journal article" date="2020" name="mSystems">
        <title>Genome- and Community-Level Interaction Insights into Carbon Utilization and Element Cycling Functions of Hydrothermarchaeota in Hydrothermal Sediment.</title>
        <authorList>
            <person name="Zhou Z."/>
            <person name="Liu Y."/>
            <person name="Xu W."/>
            <person name="Pan J."/>
            <person name="Luo Z.H."/>
            <person name="Li M."/>
        </authorList>
    </citation>
    <scope>NUCLEOTIDE SEQUENCE [LARGE SCALE GENOMIC DNA]</scope>
    <source>
        <strain evidence="6">SpSt-587</strain>
    </source>
</reference>